<dbReference type="STRING" id="1330021.A0A367L838"/>
<reference evidence="3 4" key="1">
    <citation type="journal article" date="2015" name="BMC Genomics">
        <title>Insights from the genome of Ophiocordyceps polyrhachis-furcata to pathogenicity and host specificity in insect fungi.</title>
        <authorList>
            <person name="Wichadakul D."/>
            <person name="Kobmoo N."/>
            <person name="Ingsriswang S."/>
            <person name="Tangphatsornruang S."/>
            <person name="Chantasingh D."/>
            <person name="Luangsa-ard J.J."/>
            <person name="Eurwilaichitr L."/>
        </authorList>
    </citation>
    <scope>NUCLEOTIDE SEQUENCE [LARGE SCALE GENOMIC DNA]</scope>
    <source>
        <strain evidence="3 4">BCC 54312</strain>
    </source>
</reference>
<feature type="compositionally biased region" description="Basic and acidic residues" evidence="1">
    <location>
        <begin position="218"/>
        <end position="227"/>
    </location>
</feature>
<evidence type="ECO:0000256" key="2">
    <source>
        <dbReference type="SAM" id="SignalP"/>
    </source>
</evidence>
<keyword evidence="2" id="KW-0732">Signal</keyword>
<feature type="compositionally biased region" description="Low complexity" evidence="1">
    <location>
        <begin position="72"/>
        <end position="95"/>
    </location>
</feature>
<dbReference type="AlphaFoldDB" id="A0A367L838"/>
<feature type="chain" id="PRO_5016844935" evidence="2">
    <location>
        <begin position="21"/>
        <end position="235"/>
    </location>
</feature>
<accession>A0A367L838</accession>
<evidence type="ECO:0000313" key="3">
    <source>
        <dbReference type="EMBL" id="RCI10593.1"/>
    </source>
</evidence>
<evidence type="ECO:0000256" key="1">
    <source>
        <dbReference type="SAM" id="MobiDB-lite"/>
    </source>
</evidence>
<dbReference type="EMBL" id="LKCN02000012">
    <property type="protein sequence ID" value="RCI10593.1"/>
    <property type="molecule type" value="Genomic_DNA"/>
</dbReference>
<evidence type="ECO:0000313" key="4">
    <source>
        <dbReference type="Proteomes" id="UP000253664"/>
    </source>
</evidence>
<dbReference type="OrthoDB" id="4927169at2759"/>
<proteinExistence type="predicted"/>
<feature type="compositionally biased region" description="Basic and acidic residues" evidence="1">
    <location>
        <begin position="165"/>
        <end position="175"/>
    </location>
</feature>
<gene>
    <name evidence="3" type="ORF">L249_4407</name>
</gene>
<protein>
    <submittedName>
        <fullName evidence="3">Uncharacterized protein</fullName>
    </submittedName>
</protein>
<name>A0A367L838_9HYPO</name>
<feature type="region of interest" description="Disordered" evidence="1">
    <location>
        <begin position="216"/>
        <end position="235"/>
    </location>
</feature>
<feature type="region of interest" description="Disordered" evidence="1">
    <location>
        <begin position="141"/>
        <end position="181"/>
    </location>
</feature>
<feature type="region of interest" description="Disordered" evidence="1">
    <location>
        <begin position="72"/>
        <end position="96"/>
    </location>
</feature>
<comment type="caution">
    <text evidence="3">The sequence shown here is derived from an EMBL/GenBank/DDBJ whole genome shotgun (WGS) entry which is preliminary data.</text>
</comment>
<keyword evidence="4" id="KW-1185">Reference proteome</keyword>
<organism evidence="3 4">
    <name type="scientific">Ophiocordyceps polyrhachis-furcata BCC 54312</name>
    <dbReference type="NCBI Taxonomy" id="1330021"/>
    <lineage>
        <taxon>Eukaryota</taxon>
        <taxon>Fungi</taxon>
        <taxon>Dikarya</taxon>
        <taxon>Ascomycota</taxon>
        <taxon>Pezizomycotina</taxon>
        <taxon>Sordariomycetes</taxon>
        <taxon>Hypocreomycetidae</taxon>
        <taxon>Hypocreales</taxon>
        <taxon>Ophiocordycipitaceae</taxon>
        <taxon>Ophiocordyceps</taxon>
    </lineage>
</organism>
<dbReference type="Proteomes" id="UP000253664">
    <property type="component" value="Unassembled WGS sequence"/>
</dbReference>
<feature type="signal peptide" evidence="2">
    <location>
        <begin position="1"/>
        <end position="20"/>
    </location>
</feature>
<sequence>MVPKTLTAISLLGFALTASAAPKKPWLDPDGNACNGSPLSEACLGSDAFCHGEGLKTYGMAYMCLVDRESRSGSSPDATTASPAAAESSSSAPSSLPWLEPNTDMCAFVLNEARLGTKAFCNDDRARRCRGFDTAAACFDAHQPAPPQEKAREEKAPEGLPQEAKGPDEKPEEKPAYGSIPWKQPDRAACTFIENEACLGTEAFCKDEAKRRYGGFGSERECIDAHQPRPKMRMT</sequence>